<dbReference type="Proteomes" id="UP001174136">
    <property type="component" value="Unassembled WGS sequence"/>
</dbReference>
<sequence length="454" mass="50650">MAFHTSRPLNSSLLDTRPKPDGTRGDLTVPDGPGRQLLRLVLTAAAAHCPAELDQTPAPLACGAVEMKNPCSHESRRLALLLDDALLMEARHWKVPLLKGECIQGTDISLSEHCDVVLWLGDMGRLFHFLPETFALGVCVLNRLLSTVKAQPKYLKCIAFTSLILAAKINEEDEVIGSVKDLVVRSGCHFSTAEILRMERIILDKLHWDLYTATPVDFIHIFHALLVSGHPRLIPSSGRGLGLGRGPGGHQKSPPGFQVALWTRQVQHCMACHQLWQFKGSTLALAIITLELEALTADWFSVFTGLLRKAQVDSTEFIHCKEMTDEYLKSLEFSLSANAVYIFDSAAVQPHEEEEEVEEEEEEKKKKEEEEGVVVVLEEEEEGGRRRRRRRRRRSPPWISPQHQGQQAGVRGGPRGPEDAGDPDEYYDGFGCLYDEEMTSVVARQSPCPPLQTP</sequence>
<evidence type="ECO:0000313" key="7">
    <source>
        <dbReference type="Proteomes" id="UP001174136"/>
    </source>
</evidence>
<dbReference type="Gene3D" id="1.10.472.10">
    <property type="entry name" value="Cyclin-like"/>
    <property type="match status" value="2"/>
</dbReference>
<organism evidence="6 7">
    <name type="scientific">Merluccius polli</name>
    <name type="common">Benguela hake</name>
    <name type="synonym">Merluccius cadenati</name>
    <dbReference type="NCBI Taxonomy" id="89951"/>
    <lineage>
        <taxon>Eukaryota</taxon>
        <taxon>Metazoa</taxon>
        <taxon>Chordata</taxon>
        <taxon>Craniata</taxon>
        <taxon>Vertebrata</taxon>
        <taxon>Euteleostomi</taxon>
        <taxon>Actinopterygii</taxon>
        <taxon>Neopterygii</taxon>
        <taxon>Teleostei</taxon>
        <taxon>Neoteleostei</taxon>
        <taxon>Acanthomorphata</taxon>
        <taxon>Zeiogadaria</taxon>
        <taxon>Gadariae</taxon>
        <taxon>Gadiformes</taxon>
        <taxon>Gadoidei</taxon>
        <taxon>Merlucciidae</taxon>
        <taxon>Merluccius</taxon>
    </lineage>
</organism>
<dbReference type="InterPro" id="IPR036915">
    <property type="entry name" value="Cyclin-like_sf"/>
</dbReference>
<dbReference type="EMBL" id="JAOPHQ010004549">
    <property type="protein sequence ID" value="KAK0139192.1"/>
    <property type="molecule type" value="Genomic_DNA"/>
</dbReference>
<feature type="domain" description="Cyclin-like" evidence="5">
    <location>
        <begin position="118"/>
        <end position="204"/>
    </location>
</feature>
<evidence type="ECO:0000256" key="1">
    <source>
        <dbReference type="ARBA" id="ARBA00003222"/>
    </source>
</evidence>
<proteinExistence type="inferred from homology"/>
<dbReference type="SUPFAM" id="SSF47954">
    <property type="entry name" value="Cyclin-like"/>
    <property type="match status" value="1"/>
</dbReference>
<dbReference type="Pfam" id="PF00134">
    <property type="entry name" value="Cyclin_N"/>
    <property type="match status" value="1"/>
</dbReference>
<comment type="caution">
    <text evidence="6">The sequence shown here is derived from an EMBL/GenBank/DDBJ whole genome shotgun (WGS) entry which is preliminary data.</text>
</comment>
<dbReference type="InterPro" id="IPR013763">
    <property type="entry name" value="Cyclin-like_dom"/>
</dbReference>
<evidence type="ECO:0000313" key="6">
    <source>
        <dbReference type="EMBL" id="KAK0139192.1"/>
    </source>
</evidence>
<keyword evidence="7" id="KW-1185">Reference proteome</keyword>
<keyword evidence="2 3" id="KW-0195">Cyclin</keyword>
<dbReference type="InterPro" id="IPR039361">
    <property type="entry name" value="Cyclin"/>
</dbReference>
<dbReference type="CDD" id="cd20526">
    <property type="entry name" value="CYCLIN_CCNI-like"/>
    <property type="match status" value="1"/>
</dbReference>
<protein>
    <submittedName>
        <fullName evidence="6">Cyclin-I</fullName>
    </submittedName>
</protein>
<evidence type="ECO:0000259" key="5">
    <source>
        <dbReference type="SMART" id="SM00385"/>
    </source>
</evidence>
<dbReference type="SMART" id="SM00385">
    <property type="entry name" value="CYCLIN"/>
    <property type="match status" value="1"/>
</dbReference>
<evidence type="ECO:0000256" key="4">
    <source>
        <dbReference type="SAM" id="MobiDB-lite"/>
    </source>
</evidence>
<dbReference type="PANTHER" id="PTHR10177">
    <property type="entry name" value="CYCLINS"/>
    <property type="match status" value="1"/>
</dbReference>
<comment type="function">
    <text evidence="1">Essential for the control of the cell cycle at the G2/M (mitosis) transition.</text>
</comment>
<evidence type="ECO:0000256" key="3">
    <source>
        <dbReference type="RuleBase" id="RU000383"/>
    </source>
</evidence>
<dbReference type="AlphaFoldDB" id="A0AA47NX32"/>
<feature type="compositionally biased region" description="Basic residues" evidence="4">
    <location>
        <begin position="385"/>
        <end position="395"/>
    </location>
</feature>
<dbReference type="InterPro" id="IPR006671">
    <property type="entry name" value="Cyclin_N"/>
</dbReference>
<dbReference type="FunFam" id="1.10.472.10:FF:000006">
    <property type="entry name" value="Cyclin I"/>
    <property type="match status" value="1"/>
</dbReference>
<accession>A0AA47NX32</accession>
<gene>
    <name evidence="6" type="primary">CCNI</name>
    <name evidence="6" type="ORF">N1851_024120</name>
</gene>
<reference evidence="6" key="1">
    <citation type="journal article" date="2023" name="Front. Mar. Sci.">
        <title>A new Merluccius polli reference genome to investigate the effects of global change in West African waters.</title>
        <authorList>
            <person name="Mateo J.L."/>
            <person name="Blanco-Fernandez C."/>
            <person name="Garcia-Vazquez E."/>
            <person name="Machado-Schiaffino G."/>
        </authorList>
    </citation>
    <scope>NUCLEOTIDE SEQUENCE</scope>
    <source>
        <strain evidence="6">C29</strain>
        <tissue evidence="6">Fin</tissue>
    </source>
</reference>
<name>A0AA47NX32_MERPO</name>
<feature type="compositionally biased region" description="Acidic residues" evidence="4">
    <location>
        <begin position="352"/>
        <end position="362"/>
    </location>
</feature>
<comment type="similarity">
    <text evidence="3">Belongs to the cyclin family.</text>
</comment>
<feature type="region of interest" description="Disordered" evidence="4">
    <location>
        <begin position="349"/>
        <end position="431"/>
    </location>
</feature>
<evidence type="ECO:0000256" key="2">
    <source>
        <dbReference type="ARBA" id="ARBA00023127"/>
    </source>
</evidence>
<feature type="region of interest" description="Disordered" evidence="4">
    <location>
        <begin position="1"/>
        <end position="32"/>
    </location>
</feature>